<accession>A0AAN4Q8X7</accession>
<sequence length="68" mass="8205">MQKLLDVWVSAFADQIYRERIGPADAFRTVEGKHLKCVGRIFDSQTETMFWRRHLRVPVYSCFWREAR</sequence>
<dbReference type="EMBL" id="BGKA01000191">
    <property type="protein sequence ID" value="GBH19236.1"/>
    <property type="molecule type" value="Genomic_DNA"/>
</dbReference>
<protein>
    <submittedName>
        <fullName evidence="1">Multi-subunit Na+/H+ antiporter</fullName>
    </submittedName>
</protein>
<gene>
    <name evidence="1" type="ORF">KPSA3_05242</name>
</gene>
<proteinExistence type="predicted"/>
<organism evidence="1 2">
    <name type="scientific">Pseudomonas syringae pv. actinidiae</name>
    <dbReference type="NCBI Taxonomy" id="103796"/>
    <lineage>
        <taxon>Bacteria</taxon>
        <taxon>Pseudomonadati</taxon>
        <taxon>Pseudomonadota</taxon>
        <taxon>Gammaproteobacteria</taxon>
        <taxon>Pseudomonadales</taxon>
        <taxon>Pseudomonadaceae</taxon>
        <taxon>Pseudomonas</taxon>
        <taxon>Pseudomonas syringae</taxon>
    </lineage>
</organism>
<dbReference type="Proteomes" id="UP000248291">
    <property type="component" value="Unassembled WGS sequence"/>
</dbReference>
<comment type="caution">
    <text evidence="1">The sequence shown here is derived from an EMBL/GenBank/DDBJ whole genome shotgun (WGS) entry which is preliminary data.</text>
</comment>
<name>A0AAN4Q8X7_PSESF</name>
<evidence type="ECO:0000313" key="1">
    <source>
        <dbReference type="EMBL" id="GBH19236.1"/>
    </source>
</evidence>
<evidence type="ECO:0000313" key="2">
    <source>
        <dbReference type="Proteomes" id="UP000248291"/>
    </source>
</evidence>
<reference evidence="1 2" key="1">
    <citation type="submission" date="2018-04" db="EMBL/GenBank/DDBJ databases">
        <title>Draft genome sequence of Pseudomonas syringae pv. actinidiae biovar 3 strains isolated from kiwifruit in Kagawa prefecture.</title>
        <authorList>
            <person name="Tabuchi M."/>
            <person name="Saito M."/>
            <person name="Fujiwara S."/>
            <person name="Sasa N."/>
            <person name="Akimitsu K."/>
            <person name="Gomi K."/>
            <person name="Konishi-Sugita S."/>
            <person name="Hamano K."/>
            <person name="Kataoka I."/>
        </authorList>
    </citation>
    <scope>NUCLEOTIDE SEQUENCE [LARGE SCALE GENOMIC DNA]</scope>
    <source>
        <strain evidence="1 2">MAFF212211</strain>
    </source>
</reference>
<dbReference type="AlphaFoldDB" id="A0AAN4Q8X7"/>